<evidence type="ECO:0000256" key="1">
    <source>
        <dbReference type="ARBA" id="ARBA00022723"/>
    </source>
</evidence>
<keyword evidence="2" id="KW-0560">Oxidoreductase</keyword>
<dbReference type="GO" id="GO:0051536">
    <property type="term" value="F:iron-sulfur cluster binding"/>
    <property type="evidence" value="ECO:0007669"/>
    <property type="project" value="UniProtKB-KW"/>
</dbReference>
<organism evidence="6">
    <name type="scientific">Desulfobacca acetoxidans</name>
    <dbReference type="NCBI Taxonomy" id="60893"/>
    <lineage>
        <taxon>Bacteria</taxon>
        <taxon>Pseudomonadati</taxon>
        <taxon>Thermodesulfobacteriota</taxon>
        <taxon>Desulfobaccia</taxon>
        <taxon>Desulfobaccales</taxon>
        <taxon>Desulfobaccaceae</taxon>
        <taxon>Desulfobacca</taxon>
    </lineage>
</organism>
<gene>
    <name evidence="6" type="ORF">ENV52_12775</name>
</gene>
<sequence length="157" mass="17373">MNLKPMKYNPKILALVCTYCTYTAADMAGSARMQYPATVRIVKYLCTGRIDILHILKAFEAGADAVLVSGCEAGSCHFLEGNLRARERVEYAKQLLEEIGLGGRLEMFEVAASDAPKWVEVVKEMTQRALELGPAPLRRGQAFHPETLAQLEKVVET</sequence>
<keyword evidence="1" id="KW-0479">Metal-binding</keyword>
<dbReference type="Pfam" id="PF02662">
    <property type="entry name" value="FlpD"/>
    <property type="match status" value="1"/>
</dbReference>
<feature type="domain" description="F420-non-reducing hydrogenase iron-sulfur subunit D" evidence="5">
    <location>
        <begin position="12"/>
        <end position="133"/>
    </location>
</feature>
<evidence type="ECO:0000256" key="2">
    <source>
        <dbReference type="ARBA" id="ARBA00023002"/>
    </source>
</evidence>
<dbReference type="GO" id="GO:0016491">
    <property type="term" value="F:oxidoreductase activity"/>
    <property type="evidence" value="ECO:0007669"/>
    <property type="project" value="UniProtKB-KW"/>
</dbReference>
<accession>A0A7V6DQW9</accession>
<evidence type="ECO:0000256" key="4">
    <source>
        <dbReference type="ARBA" id="ARBA00023014"/>
    </source>
</evidence>
<dbReference type="EMBL" id="DTGR01000200">
    <property type="protein sequence ID" value="HHS30561.1"/>
    <property type="molecule type" value="Genomic_DNA"/>
</dbReference>
<protein>
    <submittedName>
        <fullName evidence="6">Hydrogenase iron-sulfur subunit</fullName>
    </submittedName>
</protein>
<comment type="caution">
    <text evidence="6">The sequence shown here is derived from an EMBL/GenBank/DDBJ whole genome shotgun (WGS) entry which is preliminary data.</text>
</comment>
<keyword evidence="3" id="KW-0408">Iron</keyword>
<dbReference type="AlphaFoldDB" id="A0A7V6DQW9"/>
<dbReference type="GO" id="GO:0046872">
    <property type="term" value="F:metal ion binding"/>
    <property type="evidence" value="ECO:0007669"/>
    <property type="project" value="UniProtKB-KW"/>
</dbReference>
<keyword evidence="4" id="KW-0411">Iron-sulfur</keyword>
<evidence type="ECO:0000313" key="6">
    <source>
        <dbReference type="EMBL" id="HHS30561.1"/>
    </source>
</evidence>
<name>A0A7V6DQW9_9BACT</name>
<dbReference type="InterPro" id="IPR003813">
    <property type="entry name" value="MvhD/FlpD"/>
</dbReference>
<evidence type="ECO:0000256" key="3">
    <source>
        <dbReference type="ARBA" id="ARBA00023004"/>
    </source>
</evidence>
<reference evidence="6" key="1">
    <citation type="journal article" date="2020" name="mSystems">
        <title>Genome- and Community-Level Interaction Insights into Carbon Utilization and Element Cycling Functions of Hydrothermarchaeota in Hydrothermal Sediment.</title>
        <authorList>
            <person name="Zhou Z."/>
            <person name="Liu Y."/>
            <person name="Xu W."/>
            <person name="Pan J."/>
            <person name="Luo Z.H."/>
            <person name="Li M."/>
        </authorList>
    </citation>
    <scope>NUCLEOTIDE SEQUENCE [LARGE SCALE GENOMIC DNA]</scope>
    <source>
        <strain evidence="6">SpSt-767</strain>
    </source>
</reference>
<evidence type="ECO:0000259" key="5">
    <source>
        <dbReference type="Pfam" id="PF02662"/>
    </source>
</evidence>
<proteinExistence type="predicted"/>